<reference evidence="3 4" key="1">
    <citation type="journal article" date="2014" name="J. Microbiol.">
        <title>Diaminobutyricibacter tongyongensis gen. nov., sp. nov. and Homoserinibacter gongjuensis gen. nov., sp. nov. belong to the family Microbacteriaceae.</title>
        <authorList>
            <person name="Kim S.J."/>
            <person name="Ahn J.H."/>
            <person name="Weon H.Y."/>
            <person name="Hamada M."/>
            <person name="Suzuki K."/>
            <person name="Kwon S.W."/>
        </authorList>
    </citation>
    <scope>NUCLEOTIDE SEQUENCE [LARGE SCALE GENOMIC DNA]</scope>
    <source>
        <strain evidence="3 4">NBRC 108724</strain>
    </source>
</reference>
<protein>
    <submittedName>
        <fullName evidence="3">Uncharacterized protein</fullName>
    </submittedName>
</protein>
<evidence type="ECO:0000313" key="3">
    <source>
        <dbReference type="EMBL" id="NEN05519.1"/>
    </source>
</evidence>
<dbReference type="Proteomes" id="UP000474967">
    <property type="component" value="Unassembled WGS sequence"/>
</dbReference>
<dbReference type="RefSeq" id="WP_163288724.1">
    <property type="nucleotide sequence ID" value="NZ_JAAGWY010000001.1"/>
</dbReference>
<comment type="caution">
    <text evidence="3">The sequence shown here is derived from an EMBL/GenBank/DDBJ whole genome shotgun (WGS) entry which is preliminary data.</text>
</comment>
<feature type="region of interest" description="Disordered" evidence="1">
    <location>
        <begin position="35"/>
        <end position="56"/>
    </location>
</feature>
<feature type="signal peptide" evidence="2">
    <location>
        <begin position="1"/>
        <end position="25"/>
    </location>
</feature>
<name>A0A6L9XVS5_9MICO</name>
<keyword evidence="2" id="KW-0732">Signal</keyword>
<feature type="chain" id="PRO_5039644015" evidence="2">
    <location>
        <begin position="26"/>
        <end position="140"/>
    </location>
</feature>
<keyword evidence="4" id="KW-1185">Reference proteome</keyword>
<dbReference type="AlphaFoldDB" id="A0A6L9XVS5"/>
<sequence>MHLSRKKLFVPAVVAITIALGGGLAGCSTGSTSGSSSTASAGASSDTATIPSSFPKSDVPIVDGKILVAKGDASTGWSVTVIPTSKTGFADAKAALEKAGFKAEPNAKATDTSTTIFDGPKYTVILSTPGQAVTYAVSPV</sequence>
<evidence type="ECO:0000256" key="1">
    <source>
        <dbReference type="SAM" id="MobiDB-lite"/>
    </source>
</evidence>
<feature type="compositionally biased region" description="Low complexity" evidence="1">
    <location>
        <begin position="35"/>
        <end position="49"/>
    </location>
</feature>
<organism evidence="3 4">
    <name type="scientific">Leifsonia tongyongensis</name>
    <dbReference type="NCBI Taxonomy" id="1268043"/>
    <lineage>
        <taxon>Bacteria</taxon>
        <taxon>Bacillati</taxon>
        <taxon>Actinomycetota</taxon>
        <taxon>Actinomycetes</taxon>
        <taxon>Micrococcales</taxon>
        <taxon>Microbacteriaceae</taxon>
        <taxon>Leifsonia</taxon>
    </lineage>
</organism>
<evidence type="ECO:0000256" key="2">
    <source>
        <dbReference type="SAM" id="SignalP"/>
    </source>
</evidence>
<proteinExistence type="predicted"/>
<dbReference type="EMBL" id="JAAGWY010000001">
    <property type="protein sequence ID" value="NEN05519.1"/>
    <property type="molecule type" value="Genomic_DNA"/>
</dbReference>
<gene>
    <name evidence="3" type="ORF">G3T36_06505</name>
</gene>
<dbReference type="PROSITE" id="PS51257">
    <property type="entry name" value="PROKAR_LIPOPROTEIN"/>
    <property type="match status" value="1"/>
</dbReference>
<evidence type="ECO:0000313" key="4">
    <source>
        <dbReference type="Proteomes" id="UP000474967"/>
    </source>
</evidence>
<accession>A0A6L9XVS5</accession>